<dbReference type="Pfam" id="PF02538">
    <property type="entry name" value="Hydantoinase_B"/>
    <property type="match status" value="1"/>
</dbReference>
<dbReference type="InterPro" id="IPR045079">
    <property type="entry name" value="Oxoprolinase-like"/>
</dbReference>
<reference evidence="3 4" key="1">
    <citation type="submission" date="2019-08" db="EMBL/GenBank/DDBJ databases">
        <title>Hyperibacter terrae gen. nov., sp. nov. and Hyperibacter viscosus sp. nov., two new members in the family Rhodospirillaceae isolated from the rhizosphere of Hypericum perforatum.</title>
        <authorList>
            <person name="Noviana Z."/>
        </authorList>
    </citation>
    <scope>NUCLEOTIDE SEQUENCE [LARGE SCALE GENOMIC DNA]</scope>
    <source>
        <strain evidence="3 4">R5913</strain>
    </source>
</reference>
<dbReference type="RefSeq" id="WP_151175681.1">
    <property type="nucleotide sequence ID" value="NZ_CP042906.1"/>
</dbReference>
<organism evidence="3 4">
    <name type="scientific">Hypericibacter terrae</name>
    <dbReference type="NCBI Taxonomy" id="2602015"/>
    <lineage>
        <taxon>Bacteria</taxon>
        <taxon>Pseudomonadati</taxon>
        <taxon>Pseudomonadota</taxon>
        <taxon>Alphaproteobacteria</taxon>
        <taxon>Rhodospirillales</taxon>
        <taxon>Dongiaceae</taxon>
        <taxon>Hypericibacter</taxon>
    </lineage>
</organism>
<dbReference type="Proteomes" id="UP000326202">
    <property type="component" value="Chromosome"/>
</dbReference>
<dbReference type="PANTHER" id="PTHR11365">
    <property type="entry name" value="5-OXOPROLINASE RELATED"/>
    <property type="match status" value="1"/>
</dbReference>
<dbReference type="GO" id="GO:0005829">
    <property type="term" value="C:cytosol"/>
    <property type="evidence" value="ECO:0007669"/>
    <property type="project" value="TreeGrafter"/>
</dbReference>
<feature type="domain" description="Hydantoinase B/oxoprolinase" evidence="2">
    <location>
        <begin position="10"/>
        <end position="541"/>
    </location>
</feature>
<dbReference type="GO" id="GO:0006749">
    <property type="term" value="P:glutathione metabolic process"/>
    <property type="evidence" value="ECO:0007669"/>
    <property type="project" value="TreeGrafter"/>
</dbReference>
<dbReference type="GO" id="GO:0017168">
    <property type="term" value="F:5-oxoprolinase (ATP-hydrolyzing) activity"/>
    <property type="evidence" value="ECO:0007669"/>
    <property type="project" value="TreeGrafter"/>
</dbReference>
<evidence type="ECO:0000259" key="2">
    <source>
        <dbReference type="Pfam" id="PF02538"/>
    </source>
</evidence>
<feature type="compositionally biased region" description="Basic and acidic residues" evidence="1">
    <location>
        <begin position="540"/>
        <end position="558"/>
    </location>
</feature>
<dbReference type="OrthoDB" id="9761586at2"/>
<feature type="region of interest" description="Disordered" evidence="1">
    <location>
        <begin position="532"/>
        <end position="558"/>
    </location>
</feature>
<sequence>MTFRPQGNIDPISRDVFQQQLVGIAEEMSMALRRAAFSSIIWDMYDYACGLFTPEGEMMAQAETIPAQLGIMSTALRHMKGAFPLEQWKPGDVLVCNDPYKGCTHTMDIVLFSPIFLEGKLIGITSTIAHHVDIGGKIPGTEAADNGEIFAEGLILPPLKLVEAGKPNQAIFDIVAANVRDPASCQGDLRAQIAGCRTGERRLAELFKRYGVEEARALTGACLDYAETYMRRVIAAMPDGRYSASVKIEDDTTSDEPLTVAVTVEVKGDKLKVDFTGSSPQRDNALNCPTASTLSMTNYAVKCIVAPDIAQNEGCNRPVELLAPEGTMLNPRRPGAVSVRHLTQQAVADAVLKAMAPLAPDHASAGCQISFPTFCAGGFDDRPERRDENGAAPYYVISDIIGGGMGGSAKSDGLDAIDTHGGNCAILSAEVIETLSPLRILETSLVAGSGGTGEHRGGLGIRRDYQFLSGRTIMGAYVQQTRPETQPWGLEGGGPGAPGSISLNPGKPNARPLKSKIYGLKLEKGDVMRFQGAGGGGWGDPKKRDAAAVARDKAEGFA</sequence>
<accession>A0A5J6MCX0</accession>
<dbReference type="AlphaFoldDB" id="A0A5J6MCX0"/>
<dbReference type="InterPro" id="IPR003692">
    <property type="entry name" value="Hydantoinase_B"/>
</dbReference>
<evidence type="ECO:0000313" key="4">
    <source>
        <dbReference type="Proteomes" id="UP000326202"/>
    </source>
</evidence>
<name>A0A5J6MCX0_9PROT</name>
<proteinExistence type="predicted"/>
<dbReference type="EMBL" id="CP042906">
    <property type="protein sequence ID" value="QEX15203.1"/>
    <property type="molecule type" value="Genomic_DNA"/>
</dbReference>
<dbReference type="KEGG" id="htq:FRZ44_04830"/>
<protein>
    <submittedName>
        <fullName evidence="3">5-oxoprolinase</fullName>
    </submittedName>
</protein>
<keyword evidence="4" id="KW-1185">Reference proteome</keyword>
<dbReference type="PANTHER" id="PTHR11365:SF23">
    <property type="entry name" value="HYPOTHETICAL 5-OXOPROLINASE (EUROFUNG)-RELATED"/>
    <property type="match status" value="1"/>
</dbReference>
<evidence type="ECO:0000313" key="3">
    <source>
        <dbReference type="EMBL" id="QEX15203.1"/>
    </source>
</evidence>
<evidence type="ECO:0000256" key="1">
    <source>
        <dbReference type="SAM" id="MobiDB-lite"/>
    </source>
</evidence>
<gene>
    <name evidence="3" type="ORF">FRZ44_04830</name>
</gene>